<keyword evidence="6 8" id="KW-0732">Signal</keyword>
<dbReference type="PANTHER" id="PTHR11306:SF0">
    <property type="entry name" value="PHOSPHATIDYLGLYCEROL_PHOSPHATIDYLINOSITOL TRANSFER PROTEIN"/>
    <property type="match status" value="1"/>
</dbReference>
<keyword evidence="5" id="KW-0813">Transport</keyword>
<dbReference type="PANTHER" id="PTHR11306">
    <property type="entry name" value="NIEMANN PICK TYPE C2 PROTEIN NPC2-RELATED"/>
    <property type="match status" value="1"/>
</dbReference>
<dbReference type="FunFam" id="2.60.40.770:FF:000004">
    <property type="entry name" value="Phosphatidylglycerol/phosphatidylinositol transfer protein"/>
    <property type="match status" value="1"/>
</dbReference>
<dbReference type="Gene3D" id="2.60.40.770">
    <property type="match status" value="1"/>
</dbReference>
<evidence type="ECO:0000313" key="10">
    <source>
        <dbReference type="EMBL" id="PMD23101.1"/>
    </source>
</evidence>
<dbReference type="InterPro" id="IPR003172">
    <property type="entry name" value="ML_dom"/>
</dbReference>
<reference evidence="10 11" key="1">
    <citation type="submission" date="2016-05" db="EMBL/GenBank/DDBJ databases">
        <title>A degradative enzymes factory behind the ericoid mycorrhizal symbiosis.</title>
        <authorList>
            <consortium name="DOE Joint Genome Institute"/>
            <person name="Martino E."/>
            <person name="Morin E."/>
            <person name="Grelet G."/>
            <person name="Kuo A."/>
            <person name="Kohler A."/>
            <person name="Daghino S."/>
            <person name="Barry K."/>
            <person name="Choi C."/>
            <person name="Cichocki N."/>
            <person name="Clum A."/>
            <person name="Copeland A."/>
            <person name="Hainaut M."/>
            <person name="Haridas S."/>
            <person name="Labutti K."/>
            <person name="Lindquist E."/>
            <person name="Lipzen A."/>
            <person name="Khouja H.-R."/>
            <person name="Murat C."/>
            <person name="Ohm R."/>
            <person name="Olson A."/>
            <person name="Spatafora J."/>
            <person name="Veneault-Fourrey C."/>
            <person name="Henrissat B."/>
            <person name="Grigoriev I."/>
            <person name="Martin F."/>
            <person name="Perotto S."/>
        </authorList>
    </citation>
    <scope>NUCLEOTIDE SEQUENCE [LARGE SCALE GENOMIC DNA]</scope>
    <source>
        <strain evidence="10 11">UAMH 7357</strain>
    </source>
</reference>
<dbReference type="InterPro" id="IPR033917">
    <property type="entry name" value="ML_PG-PI_TP"/>
</dbReference>
<keyword evidence="11" id="KW-1185">Reference proteome</keyword>
<dbReference type="Proteomes" id="UP000235672">
    <property type="component" value="Unassembled WGS sequence"/>
</dbReference>
<evidence type="ECO:0000256" key="6">
    <source>
        <dbReference type="ARBA" id="ARBA00022729"/>
    </source>
</evidence>
<dbReference type="AlphaFoldDB" id="A0A2J6QA21"/>
<dbReference type="CDD" id="cd00917">
    <property type="entry name" value="PG-PI_TP"/>
    <property type="match status" value="1"/>
</dbReference>
<comment type="subunit">
    <text evidence="3">Monomer.</text>
</comment>
<feature type="signal peptide" evidence="8">
    <location>
        <begin position="1"/>
        <end position="18"/>
    </location>
</feature>
<dbReference type="STRING" id="1745343.A0A2J6QA21"/>
<evidence type="ECO:0000313" key="11">
    <source>
        <dbReference type="Proteomes" id="UP000235672"/>
    </source>
</evidence>
<evidence type="ECO:0000256" key="8">
    <source>
        <dbReference type="SAM" id="SignalP"/>
    </source>
</evidence>
<keyword evidence="7" id="KW-0445">Lipid transport</keyword>
<dbReference type="EMBL" id="KZ613475">
    <property type="protein sequence ID" value="PMD23101.1"/>
    <property type="molecule type" value="Genomic_DNA"/>
</dbReference>
<dbReference type="GO" id="GO:0032366">
    <property type="term" value="P:intracellular sterol transport"/>
    <property type="evidence" value="ECO:0007669"/>
    <property type="project" value="InterPro"/>
</dbReference>
<feature type="chain" id="PRO_5014387718" description="Phosphatidylglycerol/phosphatidylinositol transfer protein" evidence="8">
    <location>
        <begin position="19"/>
        <end position="177"/>
    </location>
</feature>
<evidence type="ECO:0000256" key="4">
    <source>
        <dbReference type="ARBA" id="ARBA00016056"/>
    </source>
</evidence>
<evidence type="ECO:0000256" key="5">
    <source>
        <dbReference type="ARBA" id="ARBA00022448"/>
    </source>
</evidence>
<protein>
    <recommendedName>
        <fullName evidence="4">Phosphatidylglycerol/phosphatidylinositol transfer protein</fullName>
    </recommendedName>
</protein>
<dbReference type="OrthoDB" id="6409159at2759"/>
<evidence type="ECO:0000256" key="1">
    <source>
        <dbReference type="ARBA" id="ARBA00002053"/>
    </source>
</evidence>
<evidence type="ECO:0000259" key="9">
    <source>
        <dbReference type="SMART" id="SM00737"/>
    </source>
</evidence>
<comment type="similarity">
    <text evidence="2">Belongs to the NPC2 family.</text>
</comment>
<dbReference type="GO" id="GO:0032934">
    <property type="term" value="F:sterol binding"/>
    <property type="evidence" value="ECO:0007669"/>
    <property type="project" value="InterPro"/>
</dbReference>
<gene>
    <name evidence="10" type="ORF">NA56DRAFT_644023</name>
</gene>
<dbReference type="SUPFAM" id="SSF81296">
    <property type="entry name" value="E set domains"/>
    <property type="match status" value="1"/>
</dbReference>
<comment type="function">
    <text evidence="1">Catalyzes the intermembrane transfer of phosphatidylglycerol and phosphatidylinositol.</text>
</comment>
<dbReference type="SMART" id="SM00737">
    <property type="entry name" value="ML"/>
    <property type="match status" value="1"/>
</dbReference>
<name>A0A2J6QA21_9HELO</name>
<dbReference type="Pfam" id="PF02221">
    <property type="entry name" value="E1_DerP2_DerF2"/>
    <property type="match status" value="1"/>
</dbReference>
<proteinExistence type="inferred from homology"/>
<dbReference type="InterPro" id="IPR039670">
    <property type="entry name" value="NPC2-like"/>
</dbReference>
<evidence type="ECO:0000256" key="7">
    <source>
        <dbReference type="ARBA" id="ARBA00023055"/>
    </source>
</evidence>
<organism evidence="10 11">
    <name type="scientific">Hyaloscypha hepaticicola</name>
    <dbReference type="NCBI Taxonomy" id="2082293"/>
    <lineage>
        <taxon>Eukaryota</taxon>
        <taxon>Fungi</taxon>
        <taxon>Dikarya</taxon>
        <taxon>Ascomycota</taxon>
        <taxon>Pezizomycotina</taxon>
        <taxon>Leotiomycetes</taxon>
        <taxon>Helotiales</taxon>
        <taxon>Hyaloscyphaceae</taxon>
        <taxon>Hyaloscypha</taxon>
    </lineage>
</organism>
<dbReference type="InterPro" id="IPR014756">
    <property type="entry name" value="Ig_E-set"/>
</dbReference>
<feature type="domain" description="MD-2-related lipid-recognition" evidence="9">
    <location>
        <begin position="45"/>
        <end position="167"/>
    </location>
</feature>
<evidence type="ECO:0000256" key="3">
    <source>
        <dbReference type="ARBA" id="ARBA00011245"/>
    </source>
</evidence>
<accession>A0A2J6QA21</accession>
<sequence>MKLSLGLITLLLSSLVASEGLSFSFGVGGQKPLGDGEAVPGDNPLTYCKAEHADDILILDHVNLTPNPPQAGKTLTIEAVGTLREDIEDKAFVILQVKYGLIRLVNTQADLCEQVSNVDLTCPIKKGKITITKDVDLPKEIPPGTYTVFADAYTVDKKKIVCLEATVPFGGSSKYDL</sequence>
<evidence type="ECO:0000256" key="2">
    <source>
        <dbReference type="ARBA" id="ARBA00006370"/>
    </source>
</evidence>